<protein>
    <submittedName>
        <fullName evidence="2">Uncharacterized protein</fullName>
    </submittedName>
</protein>
<name>A0A9W9VNY4_9EURO</name>
<feature type="compositionally biased region" description="Polar residues" evidence="1">
    <location>
        <begin position="139"/>
        <end position="149"/>
    </location>
</feature>
<dbReference type="EMBL" id="JAPZBU010000009">
    <property type="protein sequence ID" value="KAJ5386607.1"/>
    <property type="molecule type" value="Genomic_DNA"/>
</dbReference>
<sequence length="916" mass="102361">MDDLQATAKWANRILRPLTSIYRRLEKHQETLAIIAAESKLERTVNDNTKVTHMPSRLETVVDQGSIPGSDADEDDPVWIPGKQPDQRRVRHKFSNRGAKTTRRRTRISVHSPEASRTLPGAIELATPLITGKRWEAPSSAQSQGSAEQPKTRKSQGQIEAFRDRYKLQKSPWQELLDQSGDTGFADIANNLDRVLQNFLCNTRLHKETPSEAKKKPERGARSLMSMVARRLPEFIAKEQEVQDEMEENKDDDMTGAYFTELESFYAPHGRGWRPLREAVRAQGIYLVTRMIYNKWVTDPISCALIEKCRYHEPDACEALLTTFLSTSNTCPFPLALNPPVDCSRPGDPLRLLRKYASYGPAHRSYIFDELTKLLKQGILPPQWMSTKLWTSWMTQATISFSREDNDSAFASRLIEAVLVSSSDVQLAACFTQATRSLPEKGRVRATRASSIGQAGRPDMVSLCPVSVEVAFSNHITSLLSALCGIHISRSRALDDWAEVDGTKAGHIINRTCYMVERDMEQNPLPKATAVTSHQLFRRGCIVMANCLLHCNDAILENDDEYMIPPAPSLEGLCEYLSSRSDSVKELALLVQQAFRCFGGAPSSDDPDMGRDVRRMVSRMPHLGKLPCLSALLGQVAVETAMHFAEGTDDPDDHLWAIEIQETVIALHNGKKASTDTSDQLEVRTQSRGYRWEESIGEWVARTPAAKPNPAPKVIRGRNSMTAKPLPYIPCSTDSSFSDSETSVRTASSLTSSPTSAESTSIGVKRSSAVTESSPTRPAKRRRPDPVILENPEASRDTPSIVTRSSVSQREPSRRRILREMTDHHQHNRLAPTRISSRNKVEVVIINQSGSAPSEEPPRPVPESVQMQVHRTMERRRPGRRELSGVSKSAVREVPTRSLRTVIPCSDESDDELSFL</sequence>
<feature type="region of interest" description="Disordered" evidence="1">
    <location>
        <begin position="849"/>
        <end position="895"/>
    </location>
</feature>
<dbReference type="GeneID" id="81372765"/>
<evidence type="ECO:0000256" key="1">
    <source>
        <dbReference type="SAM" id="MobiDB-lite"/>
    </source>
</evidence>
<reference evidence="2" key="2">
    <citation type="journal article" date="2023" name="IMA Fungus">
        <title>Comparative genomic study of the Penicillium genus elucidates a diverse pangenome and 15 lateral gene transfer events.</title>
        <authorList>
            <person name="Petersen C."/>
            <person name="Sorensen T."/>
            <person name="Nielsen M.R."/>
            <person name="Sondergaard T.E."/>
            <person name="Sorensen J.L."/>
            <person name="Fitzpatrick D.A."/>
            <person name="Frisvad J.C."/>
            <person name="Nielsen K.L."/>
        </authorList>
    </citation>
    <scope>NUCLEOTIDE SEQUENCE</scope>
    <source>
        <strain evidence="2">IBT 29677</strain>
    </source>
</reference>
<comment type="caution">
    <text evidence="2">The sequence shown here is derived from an EMBL/GenBank/DDBJ whole genome shotgun (WGS) entry which is preliminary data.</text>
</comment>
<dbReference type="Proteomes" id="UP001147747">
    <property type="component" value="Unassembled WGS sequence"/>
</dbReference>
<dbReference type="AlphaFoldDB" id="A0A9W9VNY4"/>
<reference evidence="2" key="1">
    <citation type="submission" date="2022-12" db="EMBL/GenBank/DDBJ databases">
        <authorList>
            <person name="Petersen C."/>
        </authorList>
    </citation>
    <scope>NUCLEOTIDE SEQUENCE</scope>
    <source>
        <strain evidence="2">IBT 29677</strain>
    </source>
</reference>
<proteinExistence type="predicted"/>
<feature type="compositionally biased region" description="Polar residues" evidence="1">
    <location>
        <begin position="797"/>
        <end position="810"/>
    </location>
</feature>
<feature type="compositionally biased region" description="Low complexity" evidence="1">
    <location>
        <begin position="732"/>
        <end position="761"/>
    </location>
</feature>
<feature type="region of interest" description="Disordered" evidence="1">
    <location>
        <begin position="63"/>
        <end position="123"/>
    </location>
</feature>
<dbReference type="RefSeq" id="XP_056484405.1">
    <property type="nucleotide sequence ID" value="XM_056633785.1"/>
</dbReference>
<organism evidence="2 3">
    <name type="scientific">Penicillium cosmopolitanum</name>
    <dbReference type="NCBI Taxonomy" id="1131564"/>
    <lineage>
        <taxon>Eukaryota</taxon>
        <taxon>Fungi</taxon>
        <taxon>Dikarya</taxon>
        <taxon>Ascomycota</taxon>
        <taxon>Pezizomycotina</taxon>
        <taxon>Eurotiomycetes</taxon>
        <taxon>Eurotiomycetidae</taxon>
        <taxon>Eurotiales</taxon>
        <taxon>Aspergillaceae</taxon>
        <taxon>Penicillium</taxon>
    </lineage>
</organism>
<feature type="compositionally biased region" description="Basic and acidic residues" evidence="1">
    <location>
        <begin position="871"/>
        <end position="883"/>
    </location>
</feature>
<feature type="region of interest" description="Disordered" evidence="1">
    <location>
        <begin position="704"/>
        <end position="814"/>
    </location>
</feature>
<accession>A0A9W9VNY4</accession>
<evidence type="ECO:0000313" key="2">
    <source>
        <dbReference type="EMBL" id="KAJ5386607.1"/>
    </source>
</evidence>
<feature type="compositionally biased region" description="Basic residues" evidence="1">
    <location>
        <begin position="89"/>
        <end position="108"/>
    </location>
</feature>
<keyword evidence="3" id="KW-1185">Reference proteome</keyword>
<evidence type="ECO:0000313" key="3">
    <source>
        <dbReference type="Proteomes" id="UP001147747"/>
    </source>
</evidence>
<gene>
    <name evidence="2" type="ORF">N7509_009148</name>
</gene>
<feature type="region of interest" description="Disordered" evidence="1">
    <location>
        <begin position="136"/>
        <end position="159"/>
    </location>
</feature>
<dbReference type="OrthoDB" id="4159838at2759"/>